<feature type="compositionally biased region" description="Low complexity" evidence="1">
    <location>
        <begin position="149"/>
        <end position="177"/>
    </location>
</feature>
<comment type="caution">
    <text evidence="4">The sequence shown here is derived from an EMBL/GenBank/DDBJ whole genome shotgun (WGS) entry which is preliminary data.</text>
</comment>
<evidence type="ECO:0008006" key="6">
    <source>
        <dbReference type="Google" id="ProtNLM"/>
    </source>
</evidence>
<evidence type="ECO:0000313" key="5">
    <source>
        <dbReference type="Proteomes" id="UP000256328"/>
    </source>
</evidence>
<proteinExistence type="predicted"/>
<feature type="region of interest" description="Disordered" evidence="1">
    <location>
        <begin position="229"/>
        <end position="261"/>
    </location>
</feature>
<organism evidence="4 5">
    <name type="scientific">Coleophoma crateriformis</name>
    <dbReference type="NCBI Taxonomy" id="565419"/>
    <lineage>
        <taxon>Eukaryota</taxon>
        <taxon>Fungi</taxon>
        <taxon>Dikarya</taxon>
        <taxon>Ascomycota</taxon>
        <taxon>Pezizomycotina</taxon>
        <taxon>Leotiomycetes</taxon>
        <taxon>Helotiales</taxon>
        <taxon>Dermateaceae</taxon>
        <taxon>Coleophoma</taxon>
    </lineage>
</organism>
<name>A0A3D8SN82_9HELO</name>
<keyword evidence="3" id="KW-0732">Signal</keyword>
<feature type="compositionally biased region" description="Gly residues" evidence="1">
    <location>
        <begin position="181"/>
        <end position="191"/>
    </location>
</feature>
<dbReference type="EMBL" id="PDLN01000004">
    <property type="protein sequence ID" value="RDW87746.1"/>
    <property type="molecule type" value="Genomic_DNA"/>
</dbReference>
<accession>A0A3D8SN82</accession>
<feature type="chain" id="PRO_5017560782" description="Mid2 domain-containing protein" evidence="3">
    <location>
        <begin position="33"/>
        <end position="317"/>
    </location>
</feature>
<feature type="transmembrane region" description="Helical" evidence="2">
    <location>
        <begin position="202"/>
        <end position="221"/>
    </location>
</feature>
<feature type="region of interest" description="Disordered" evidence="1">
    <location>
        <begin position="147"/>
        <end position="191"/>
    </location>
</feature>
<keyword evidence="2" id="KW-0812">Transmembrane</keyword>
<dbReference type="AlphaFoldDB" id="A0A3D8SN82"/>
<evidence type="ECO:0000256" key="2">
    <source>
        <dbReference type="SAM" id="Phobius"/>
    </source>
</evidence>
<feature type="compositionally biased region" description="Low complexity" evidence="1">
    <location>
        <begin position="246"/>
        <end position="261"/>
    </location>
</feature>
<dbReference type="OrthoDB" id="10382862at2759"/>
<keyword evidence="5" id="KW-1185">Reference proteome</keyword>
<protein>
    <recommendedName>
        <fullName evidence="6">Mid2 domain-containing protein</fullName>
    </recommendedName>
</protein>
<dbReference type="Proteomes" id="UP000256328">
    <property type="component" value="Unassembled WGS sequence"/>
</dbReference>
<gene>
    <name evidence="4" type="ORF">BP5796_03440</name>
</gene>
<sequence length="317" mass="32984">MGILQTVFALPSRRLGSLVLWCALLLSQQVSAQSTVAQDGSRNMTFLTAFPTTYIINQAANTRWTVGGNANGVNLYLMDFTGQKVRQTLCIDIPASVEATTCNCTWWPDGTIDPNNDYKLMLNQTGSINVTAGDVSILAAGTTALSTDPVSSAAPISPVTSSTSASSDTALASSANAQTNGGSGGKGGGGGGGGGGVSIGEAIGYTAACTSFLAGLAFLIYKKRKSRKTKNMSKLPDEKDDHDCVAGSAPSTAGAASESTAGMASIKEIERDAKAPVYEMPWKQEPVEMPAMECYELDGTGTQVFEMAEHRKSQHGQ</sequence>
<reference evidence="4 5" key="1">
    <citation type="journal article" date="2018" name="IMA Fungus">
        <title>IMA Genome-F 9: Draft genome sequence of Annulohypoxylon stygium, Aspergillus mulundensis, Berkeleyomyces basicola (syn. Thielaviopsis basicola), Ceratocystis smalleyi, two Cercospora beticola strains, Coleophoma cylindrospora, Fusarium fracticaudum, Phialophora cf. hyalina, and Morchella septimelata.</title>
        <authorList>
            <person name="Wingfield B.D."/>
            <person name="Bills G.F."/>
            <person name="Dong Y."/>
            <person name="Huang W."/>
            <person name="Nel W.J."/>
            <person name="Swalarsk-Parry B.S."/>
            <person name="Vaghefi N."/>
            <person name="Wilken P.M."/>
            <person name="An Z."/>
            <person name="de Beer Z.W."/>
            <person name="De Vos L."/>
            <person name="Chen L."/>
            <person name="Duong T.A."/>
            <person name="Gao Y."/>
            <person name="Hammerbacher A."/>
            <person name="Kikkert J.R."/>
            <person name="Li Y."/>
            <person name="Li H."/>
            <person name="Li K."/>
            <person name="Li Q."/>
            <person name="Liu X."/>
            <person name="Ma X."/>
            <person name="Naidoo K."/>
            <person name="Pethybridge S.J."/>
            <person name="Sun J."/>
            <person name="Steenkamp E.T."/>
            <person name="van der Nest M.A."/>
            <person name="van Wyk S."/>
            <person name="Wingfield M.J."/>
            <person name="Xiong C."/>
            <person name="Yue Q."/>
            <person name="Zhang X."/>
        </authorList>
    </citation>
    <scope>NUCLEOTIDE SEQUENCE [LARGE SCALE GENOMIC DNA]</scope>
    <source>
        <strain evidence="4 5">BP5796</strain>
    </source>
</reference>
<feature type="signal peptide" evidence="3">
    <location>
        <begin position="1"/>
        <end position="32"/>
    </location>
</feature>
<keyword evidence="2" id="KW-0472">Membrane</keyword>
<keyword evidence="2" id="KW-1133">Transmembrane helix</keyword>
<evidence type="ECO:0000256" key="1">
    <source>
        <dbReference type="SAM" id="MobiDB-lite"/>
    </source>
</evidence>
<evidence type="ECO:0000313" key="4">
    <source>
        <dbReference type="EMBL" id="RDW87746.1"/>
    </source>
</evidence>
<evidence type="ECO:0000256" key="3">
    <source>
        <dbReference type="SAM" id="SignalP"/>
    </source>
</evidence>
<feature type="compositionally biased region" description="Basic and acidic residues" evidence="1">
    <location>
        <begin position="235"/>
        <end position="244"/>
    </location>
</feature>